<dbReference type="PROSITE" id="PS50084">
    <property type="entry name" value="KH_TYPE_1"/>
    <property type="match status" value="3"/>
</dbReference>
<proteinExistence type="predicted"/>
<keyword evidence="2" id="KW-0694">RNA-binding</keyword>
<name>A0A7N2QZ56_QUELO</name>
<feature type="domain" description="K Homology" evidence="4">
    <location>
        <begin position="163"/>
        <end position="266"/>
    </location>
</feature>
<dbReference type="CDD" id="cd22459">
    <property type="entry name" value="KH-I_PEPPER_rpt1_like"/>
    <property type="match status" value="1"/>
</dbReference>
<dbReference type="InterPro" id="IPR036612">
    <property type="entry name" value="KH_dom_type_1_sf"/>
</dbReference>
<dbReference type="Pfam" id="PF00013">
    <property type="entry name" value="KH_1"/>
    <property type="match status" value="3"/>
</dbReference>
<dbReference type="FunCoup" id="A0A7N2QZ56">
    <property type="interactions" value="1785"/>
</dbReference>
<dbReference type="Gene3D" id="3.30.1370.10">
    <property type="entry name" value="K Homology domain, type 1"/>
    <property type="match status" value="3"/>
</dbReference>
<dbReference type="GO" id="GO:0003723">
    <property type="term" value="F:RNA binding"/>
    <property type="evidence" value="ECO:0007669"/>
    <property type="project" value="UniProtKB-UniRule"/>
</dbReference>
<evidence type="ECO:0000256" key="2">
    <source>
        <dbReference type="PROSITE-ProRule" id="PRU00117"/>
    </source>
</evidence>
<keyword evidence="1" id="KW-0677">Repeat</keyword>
<feature type="compositionally biased region" description="Acidic residues" evidence="3">
    <location>
        <begin position="35"/>
        <end position="45"/>
    </location>
</feature>
<accession>A0A7N2QZ56</accession>
<feature type="region of interest" description="Disordered" evidence="3">
    <location>
        <begin position="1"/>
        <end position="63"/>
    </location>
</feature>
<evidence type="ECO:0000259" key="4">
    <source>
        <dbReference type="SMART" id="SM00322"/>
    </source>
</evidence>
<dbReference type="Gramene" id="QL02p046987:mrna">
    <property type="protein sequence ID" value="QL02p046987:mrna"/>
    <property type="gene ID" value="QL02p046987"/>
</dbReference>
<dbReference type="CDD" id="cd22460">
    <property type="entry name" value="KH-I_PEPPER_rpt2_like"/>
    <property type="match status" value="1"/>
</dbReference>
<sequence length="494" mass="52784">MATTEATQNGSTTATQSDPQTVPSEPTTATTATEPEPEPEPEPESEPINPDLESESPSADKKWPGWPGDCVFRLIVPVLKVGSIIGRRGDLIKKMCEETRARIRVLDGALGTPDRIVLISGKEEPEAALSPAMDAVIRIFKRVSGLPENEGGDGKTSGAAGLAFCSIRLLVASTQAINLIGKQGSLIKSIQESTGASVRVLSGGSLRKSVSELCASKVKFLNSNSFNWFSEDEVPFYVATDERIVEVQGETLKVLKALEAVVGHLRKFLVDHSVLPLFEKSYAAPAPVSQDRIVDTWPDKSLLHSASQTAIPTDYPLSMSTKKDSLFLDRETRLESQLSATGISLYGQDPTISGIRSSGLGRTGAPIVTQITQTMQIPLSYAEAILGTKGTNIALIRRSSGAFLTVQESRGLPDEITVEIKGTSSQVQTAQHMIQEAINSHNEPVTSSYGGLDSGLRYSYSQLGSTSYPSSSFSSQSYGGYGSSSLGGYSAFRL</sequence>
<feature type="compositionally biased region" description="Polar residues" evidence="3">
    <location>
        <begin position="1"/>
        <end position="22"/>
    </location>
</feature>
<dbReference type="InterPro" id="IPR004087">
    <property type="entry name" value="KH_dom"/>
</dbReference>
<dbReference type="Proteomes" id="UP000594261">
    <property type="component" value="Chromosome 2"/>
</dbReference>
<dbReference type="OMA" id="CVFRMIV"/>
<dbReference type="SUPFAM" id="SSF54791">
    <property type="entry name" value="Eukaryotic type KH-domain (KH-domain type I)"/>
    <property type="match status" value="3"/>
</dbReference>
<evidence type="ECO:0000256" key="1">
    <source>
        <dbReference type="ARBA" id="ARBA00022737"/>
    </source>
</evidence>
<feature type="domain" description="K Homology" evidence="4">
    <location>
        <begin position="369"/>
        <end position="439"/>
    </location>
</feature>
<evidence type="ECO:0000313" key="5">
    <source>
        <dbReference type="EnsemblPlants" id="QL02p046987:mrna"/>
    </source>
</evidence>
<reference evidence="6" key="1">
    <citation type="journal article" date="2016" name="G3 (Bethesda)">
        <title>First Draft Assembly and Annotation of the Genome of a California Endemic Oak Quercus lobata Nee (Fagaceae).</title>
        <authorList>
            <person name="Sork V.L."/>
            <person name="Fitz-Gibbon S.T."/>
            <person name="Puiu D."/>
            <person name="Crepeau M."/>
            <person name="Gugger P.F."/>
            <person name="Sherman R."/>
            <person name="Stevens K."/>
            <person name="Langley C.H."/>
            <person name="Pellegrini M."/>
            <person name="Salzberg S.L."/>
        </authorList>
    </citation>
    <scope>NUCLEOTIDE SEQUENCE [LARGE SCALE GENOMIC DNA]</scope>
    <source>
        <strain evidence="6">cv. SW786</strain>
    </source>
</reference>
<dbReference type="EnsemblPlants" id="QL02p046987:mrna">
    <property type="protein sequence ID" value="QL02p046987:mrna"/>
    <property type="gene ID" value="QL02p046987"/>
</dbReference>
<dbReference type="SMART" id="SM00322">
    <property type="entry name" value="KH"/>
    <property type="match status" value="3"/>
</dbReference>
<organism evidence="5 6">
    <name type="scientific">Quercus lobata</name>
    <name type="common">Valley oak</name>
    <dbReference type="NCBI Taxonomy" id="97700"/>
    <lineage>
        <taxon>Eukaryota</taxon>
        <taxon>Viridiplantae</taxon>
        <taxon>Streptophyta</taxon>
        <taxon>Embryophyta</taxon>
        <taxon>Tracheophyta</taxon>
        <taxon>Spermatophyta</taxon>
        <taxon>Magnoliopsida</taxon>
        <taxon>eudicotyledons</taxon>
        <taxon>Gunneridae</taxon>
        <taxon>Pentapetalae</taxon>
        <taxon>rosids</taxon>
        <taxon>fabids</taxon>
        <taxon>Fagales</taxon>
        <taxon>Fagaceae</taxon>
        <taxon>Quercus</taxon>
    </lineage>
</organism>
<reference evidence="5" key="2">
    <citation type="submission" date="2021-01" db="UniProtKB">
        <authorList>
            <consortium name="EnsemblPlants"/>
        </authorList>
    </citation>
    <scope>IDENTIFICATION</scope>
</reference>
<dbReference type="AlphaFoldDB" id="A0A7N2QZ56"/>
<feature type="compositionally biased region" description="Low complexity" evidence="3">
    <location>
        <begin position="23"/>
        <end position="34"/>
    </location>
</feature>
<evidence type="ECO:0000313" key="6">
    <source>
        <dbReference type="Proteomes" id="UP000594261"/>
    </source>
</evidence>
<feature type="domain" description="K Homology" evidence="4">
    <location>
        <begin position="68"/>
        <end position="141"/>
    </location>
</feature>
<dbReference type="InParanoid" id="A0A7N2QZ56"/>
<dbReference type="InterPro" id="IPR004088">
    <property type="entry name" value="KH_dom_type_1"/>
</dbReference>
<evidence type="ECO:0000256" key="3">
    <source>
        <dbReference type="SAM" id="MobiDB-lite"/>
    </source>
</evidence>
<protein>
    <recommendedName>
        <fullName evidence="4">K Homology domain-containing protein</fullName>
    </recommendedName>
</protein>
<keyword evidence="6" id="KW-1185">Reference proteome</keyword>
<dbReference type="PANTHER" id="PTHR10288">
    <property type="entry name" value="KH DOMAIN CONTAINING RNA BINDING PROTEIN"/>
    <property type="match status" value="1"/>
</dbReference>